<gene>
    <name evidence="1" type="ORF">ASPCAL14824</name>
</gene>
<accession>A0A0U5GNZ4</accession>
<reference evidence="2" key="1">
    <citation type="journal article" date="2016" name="Genome Announc.">
        <title>Draft genome sequences of fungus Aspergillus calidoustus.</title>
        <authorList>
            <person name="Horn F."/>
            <person name="Linde J."/>
            <person name="Mattern D.J."/>
            <person name="Walther G."/>
            <person name="Guthke R."/>
            <person name="Scherlach K."/>
            <person name="Martin K."/>
            <person name="Brakhage A.A."/>
            <person name="Petzke L."/>
            <person name="Valiante V."/>
        </authorList>
    </citation>
    <scope>NUCLEOTIDE SEQUENCE [LARGE SCALE GENOMIC DNA]</scope>
    <source>
        <strain evidence="2">SF006504</strain>
    </source>
</reference>
<proteinExistence type="predicted"/>
<organism evidence="1 2">
    <name type="scientific">Aspergillus calidoustus</name>
    <dbReference type="NCBI Taxonomy" id="454130"/>
    <lineage>
        <taxon>Eukaryota</taxon>
        <taxon>Fungi</taxon>
        <taxon>Dikarya</taxon>
        <taxon>Ascomycota</taxon>
        <taxon>Pezizomycotina</taxon>
        <taxon>Eurotiomycetes</taxon>
        <taxon>Eurotiomycetidae</taxon>
        <taxon>Eurotiales</taxon>
        <taxon>Aspergillaceae</taxon>
        <taxon>Aspergillus</taxon>
        <taxon>Aspergillus subgen. Nidulantes</taxon>
    </lineage>
</organism>
<keyword evidence="2" id="KW-1185">Reference proteome</keyword>
<dbReference type="AlphaFoldDB" id="A0A0U5GNZ4"/>
<sequence>MDAFKHNATITHTDHITDHIIGRSFDRRLINCLLDCVQSSHIADNNSFECVLPDRIAKHISSAAVITSHPTEPNRRPHR</sequence>
<dbReference type="EMBL" id="CDMC01000030">
    <property type="protein sequence ID" value="CEL11727.1"/>
    <property type="molecule type" value="Genomic_DNA"/>
</dbReference>
<evidence type="ECO:0000313" key="2">
    <source>
        <dbReference type="Proteomes" id="UP000054771"/>
    </source>
</evidence>
<name>A0A0U5GNZ4_ASPCI</name>
<evidence type="ECO:0000313" key="1">
    <source>
        <dbReference type="EMBL" id="CEL11727.1"/>
    </source>
</evidence>
<dbReference type="Proteomes" id="UP000054771">
    <property type="component" value="Unassembled WGS sequence"/>
</dbReference>
<protein>
    <submittedName>
        <fullName evidence="1">Uncharacterized protein</fullName>
    </submittedName>
</protein>